<accession>A0A100YVQ3</accession>
<keyword evidence="5" id="KW-1185">Reference proteome</keyword>
<dbReference type="GO" id="GO:0004040">
    <property type="term" value="F:amidase activity"/>
    <property type="evidence" value="ECO:0007669"/>
    <property type="project" value="InterPro"/>
</dbReference>
<evidence type="ECO:0000313" key="4">
    <source>
        <dbReference type="EMBL" id="KUH58560.1"/>
    </source>
</evidence>
<dbReference type="CDD" id="cd02696">
    <property type="entry name" value="MurNAc-LAA"/>
    <property type="match status" value="1"/>
</dbReference>
<dbReference type="SUPFAM" id="SSF53187">
    <property type="entry name" value="Zn-dependent exopeptidases"/>
    <property type="match status" value="1"/>
</dbReference>
<dbReference type="AlphaFoldDB" id="A0A100YVQ3"/>
<dbReference type="GO" id="GO:0009253">
    <property type="term" value="P:peptidoglycan catabolic process"/>
    <property type="evidence" value="ECO:0007669"/>
    <property type="project" value="InterPro"/>
</dbReference>
<feature type="domain" description="MurNAc-LAA" evidence="3">
    <location>
        <begin position="100"/>
        <end position="234"/>
    </location>
</feature>
<gene>
    <name evidence="4" type="ORF">AUL39_06160</name>
</gene>
<sequence>MVPSTAKAATTTYTTASSDGSLSTYSNISQALSVAKQTGRPIAIDPGHGGSDPGASANGMKEADLTWKIAQACKDYLESRGVTVYLTRGQDEYVSVYDRVERAVENNCCAIVSIHINAGGGRGAEVESTNSSSYNQDLYYAGQSLSALVLSGLQSSGLTVHGAGIITRDYPSGENSSLYEDGSVADYYGITRYARKAGILGVIIEHGFIDGTSDSAKLSNSNYLTSFGRADGAAIYDQFYSSDTWWSVSGINVSTTEAYVGEAVTYSPKIMGVGENLTYNYVWAKPDWSSWGSTVKSTGSMTTSASGTFTPTEAGTYRLFIDVCSNGTSKTTRMVTITVKNGYRYRGVKVTTDMPVVGDAVTFSANLGGCTAGLTYNYVWQLDGSWAKGDWGSTVLSTGSDTSETSGSFTPAKAGTYNLYVDVVSPDGTRETRSTTVEVKDGHVYNGVTVSTASPVVGSPVTFSANLGGCTAGLTYNYVWQLDGSWAKGDWGSTVLSTGSDTSETSGSFTPAKAGTYNLYVDVVSPDGTRETRSTTVEVKDGHVYNGVTVTTASPTVGSPVTFSANVSGATAGLTYNYVWQLDGSWAKGEWGSTVLSTGSDTSDASGSFTPAKAGTYTLYVDVVSPDGTRETRSTTVEVSSAAAVYNGVKVKTTAPARGYPVTFSADVSGDTSGFTYNYVWSYEGSWVKGEWGSTVLSTGSETSDATGSFIPEKTGSYTLYVDVVGPNGKTETKSATIEVVEPTPILGDPQVTKAQLVSNLKAGLKARNATFPSDVYSAYGASTVEEFIDKLWEAAVAEGVRPEVVYAQAMVETGYLQFGGDVKIEQCNFCGLGATGSGNSGADFSSYGSDAIYIGFLAQAQHLRAYAGYAPLSSKTYDPRYGTWLFGRSYTVEGLSGTWATDTSYANSIKAVLNNL</sequence>
<feature type="domain" description="PKD/Chitinase" evidence="2">
    <location>
        <begin position="345"/>
        <end position="442"/>
    </location>
</feature>
<comment type="caution">
    <text evidence="4">The sequence shown here is derived from an EMBL/GenBank/DDBJ whole genome shotgun (WGS) entry which is preliminary data.</text>
</comment>
<dbReference type="STRING" id="1299998.AUL39_06160"/>
<protein>
    <recommendedName>
        <fullName evidence="6">N-acetylmuramoyl-L-alanine amidase</fullName>
    </recommendedName>
</protein>
<evidence type="ECO:0000259" key="2">
    <source>
        <dbReference type="SMART" id="SM00089"/>
    </source>
</evidence>
<keyword evidence="1" id="KW-0378">Hydrolase</keyword>
<dbReference type="Gene3D" id="1.10.530.10">
    <property type="match status" value="1"/>
</dbReference>
<dbReference type="GO" id="GO:0008745">
    <property type="term" value="F:N-acetylmuramoyl-L-alanine amidase activity"/>
    <property type="evidence" value="ECO:0007669"/>
    <property type="project" value="InterPro"/>
</dbReference>
<proteinExistence type="predicted"/>
<name>A0A100YVQ3_TRASO</name>
<dbReference type="GO" id="GO:0030288">
    <property type="term" value="C:outer membrane-bounded periplasmic space"/>
    <property type="evidence" value="ECO:0007669"/>
    <property type="project" value="TreeGrafter"/>
</dbReference>
<dbReference type="Pfam" id="PF01520">
    <property type="entry name" value="Amidase_3"/>
    <property type="match status" value="1"/>
</dbReference>
<evidence type="ECO:0000259" key="3">
    <source>
        <dbReference type="SMART" id="SM00646"/>
    </source>
</evidence>
<dbReference type="PANTHER" id="PTHR30404">
    <property type="entry name" value="N-ACETYLMURAMOYL-L-ALANINE AMIDASE"/>
    <property type="match status" value="1"/>
</dbReference>
<dbReference type="SMART" id="SM00646">
    <property type="entry name" value="Ami_3"/>
    <property type="match status" value="1"/>
</dbReference>
<dbReference type="InterPro" id="IPR002508">
    <property type="entry name" value="MurNAc-LAA_cat"/>
</dbReference>
<feature type="domain" description="PKD/Chitinase" evidence="2">
    <location>
        <begin position="545"/>
        <end position="642"/>
    </location>
</feature>
<dbReference type="InterPro" id="IPR022409">
    <property type="entry name" value="PKD/Chitinase_dom"/>
</dbReference>
<dbReference type="Gene3D" id="3.40.630.40">
    <property type="entry name" value="Zn-dependent exopeptidases"/>
    <property type="match status" value="1"/>
</dbReference>
<feature type="domain" description="PKD/Chitinase" evidence="2">
    <location>
        <begin position="445"/>
        <end position="542"/>
    </location>
</feature>
<evidence type="ECO:0000313" key="5">
    <source>
        <dbReference type="Proteomes" id="UP000054078"/>
    </source>
</evidence>
<evidence type="ECO:0000256" key="1">
    <source>
        <dbReference type="ARBA" id="ARBA00022801"/>
    </source>
</evidence>
<dbReference type="InterPro" id="IPR002901">
    <property type="entry name" value="MGlyc_endo_b_GlcNAc-like_dom"/>
</dbReference>
<organism evidence="4 5">
    <name type="scientific">Tractidigestivibacter scatoligenes</name>
    <name type="common">Olsenella scatoligenes</name>
    <dbReference type="NCBI Taxonomy" id="1299998"/>
    <lineage>
        <taxon>Bacteria</taxon>
        <taxon>Bacillati</taxon>
        <taxon>Actinomycetota</taxon>
        <taxon>Coriobacteriia</taxon>
        <taxon>Coriobacteriales</taxon>
        <taxon>Atopobiaceae</taxon>
        <taxon>Tractidigestivibacter</taxon>
    </lineage>
</organism>
<evidence type="ECO:0008006" key="6">
    <source>
        <dbReference type="Google" id="ProtNLM"/>
    </source>
</evidence>
<feature type="domain" description="PKD/Chitinase" evidence="2">
    <location>
        <begin position="646"/>
        <end position="743"/>
    </location>
</feature>
<dbReference type="Pfam" id="PF01832">
    <property type="entry name" value="Glucosaminidase"/>
    <property type="match status" value="1"/>
</dbReference>
<dbReference type="SMART" id="SM00089">
    <property type="entry name" value="PKD"/>
    <property type="match status" value="4"/>
</dbReference>
<dbReference type="PANTHER" id="PTHR30404:SF0">
    <property type="entry name" value="N-ACETYLMURAMOYL-L-ALANINE AMIDASE AMIC"/>
    <property type="match status" value="1"/>
</dbReference>
<dbReference type="InterPro" id="IPR050695">
    <property type="entry name" value="N-acetylmuramoyl_amidase_3"/>
</dbReference>
<dbReference type="Proteomes" id="UP000054078">
    <property type="component" value="Unassembled WGS sequence"/>
</dbReference>
<dbReference type="EMBL" id="LOJF01000009">
    <property type="protein sequence ID" value="KUH58560.1"/>
    <property type="molecule type" value="Genomic_DNA"/>
</dbReference>
<reference evidence="4 5" key="1">
    <citation type="submission" date="2015-12" db="EMBL/GenBank/DDBJ databases">
        <title>Draft Genome Sequence of Olsenella scatoligenes SK9K4T; a Producer of 3-Methylindole- (skatole) and 4-Methylphenol- (p-cresol) Isolated from Pig Feces.</title>
        <authorList>
            <person name="Li X."/>
            <person name="Borg B."/>
            <person name="Canibe N."/>
        </authorList>
    </citation>
    <scope>NUCLEOTIDE SEQUENCE [LARGE SCALE GENOMIC DNA]</scope>
    <source>
        <strain evidence="4 5">SK9K4</strain>
    </source>
</reference>